<reference evidence="4" key="1">
    <citation type="submission" date="2022-11" db="UniProtKB">
        <authorList>
            <consortium name="WormBaseParasite"/>
        </authorList>
    </citation>
    <scope>IDENTIFICATION</scope>
</reference>
<organism evidence="3 4">
    <name type="scientific">Plectus sambesii</name>
    <dbReference type="NCBI Taxonomy" id="2011161"/>
    <lineage>
        <taxon>Eukaryota</taxon>
        <taxon>Metazoa</taxon>
        <taxon>Ecdysozoa</taxon>
        <taxon>Nematoda</taxon>
        <taxon>Chromadorea</taxon>
        <taxon>Plectida</taxon>
        <taxon>Plectina</taxon>
        <taxon>Plectoidea</taxon>
        <taxon>Plectidae</taxon>
        <taxon>Plectus</taxon>
    </lineage>
</organism>
<dbReference type="InterPro" id="IPR015007">
    <property type="entry name" value="NUP2/50/61"/>
</dbReference>
<dbReference type="WBParaSite" id="PSAMB.scaffold2322size23870.g17371.t1">
    <property type="protein sequence ID" value="PSAMB.scaffold2322size23870.g17371.t1"/>
    <property type="gene ID" value="PSAMB.scaffold2322size23870.g17371"/>
</dbReference>
<dbReference type="Pfam" id="PF08911">
    <property type="entry name" value="NUP50"/>
    <property type="match status" value="1"/>
</dbReference>
<dbReference type="GO" id="GO:0005643">
    <property type="term" value="C:nuclear pore"/>
    <property type="evidence" value="ECO:0007669"/>
    <property type="project" value="InterPro"/>
</dbReference>
<accession>A0A914VPN2</accession>
<feature type="domain" description="Nuclear pore complex NUP2/50/61" evidence="2">
    <location>
        <begin position="2"/>
        <end position="73"/>
    </location>
</feature>
<evidence type="ECO:0000256" key="1">
    <source>
        <dbReference type="SAM" id="MobiDB-lite"/>
    </source>
</evidence>
<proteinExistence type="predicted"/>
<feature type="region of interest" description="Disordered" evidence="1">
    <location>
        <begin position="1"/>
        <end position="37"/>
    </location>
</feature>
<protein>
    <submittedName>
        <fullName evidence="4">Nuclear pore complex NUP2/50/61 domain-containing protein</fullName>
    </submittedName>
</protein>
<evidence type="ECO:0000313" key="3">
    <source>
        <dbReference type="Proteomes" id="UP000887566"/>
    </source>
</evidence>
<evidence type="ECO:0000259" key="2">
    <source>
        <dbReference type="Pfam" id="PF08911"/>
    </source>
</evidence>
<dbReference type="AlphaFoldDB" id="A0A914VPN2"/>
<feature type="compositionally biased region" description="Acidic residues" evidence="1">
    <location>
        <begin position="16"/>
        <end position="28"/>
    </location>
</feature>
<evidence type="ECO:0000313" key="4">
    <source>
        <dbReference type="WBParaSite" id="PSAMB.scaffold2322size23870.g17371.t1"/>
    </source>
</evidence>
<name>A0A914VPN2_9BILA</name>
<sequence length="167" mass="17083">MAKRRAVKDLNHDNWDQEDSDNGEDAGDTFEAAPKEQIATRKIAVAKRRNPAGSTASGGGAALFAGFAGFGGPAAAPKSGEAQQTPLFNFGSSSGANAATKMAETPKAPLFNFTASGSTTEPKALETPKVSFGGFGGFGSLAFSTSTPLSTTNFNTIPYALLIVVTS</sequence>
<dbReference type="Proteomes" id="UP000887566">
    <property type="component" value="Unplaced"/>
</dbReference>
<keyword evidence="3" id="KW-1185">Reference proteome</keyword>